<evidence type="ECO:0000259" key="9">
    <source>
        <dbReference type="PROSITE" id="PS50893"/>
    </source>
</evidence>
<evidence type="ECO:0000259" key="10">
    <source>
        <dbReference type="PROSITE" id="PS50929"/>
    </source>
</evidence>
<evidence type="ECO:0000256" key="8">
    <source>
        <dbReference type="SAM" id="Phobius"/>
    </source>
</evidence>
<dbReference type="SUPFAM" id="SSF52540">
    <property type="entry name" value="P-loop containing nucleoside triphosphate hydrolases"/>
    <property type="match status" value="1"/>
</dbReference>
<protein>
    <recommendedName>
        <fullName evidence="13">ABC transporter ATP-binding protein</fullName>
    </recommendedName>
</protein>
<keyword evidence="6 8" id="KW-1133">Transmembrane helix</keyword>
<dbReference type="SUPFAM" id="SSF90123">
    <property type="entry name" value="ABC transporter transmembrane region"/>
    <property type="match status" value="1"/>
</dbReference>
<dbReference type="GO" id="GO:0016887">
    <property type="term" value="F:ATP hydrolysis activity"/>
    <property type="evidence" value="ECO:0007669"/>
    <property type="project" value="InterPro"/>
</dbReference>
<dbReference type="AlphaFoldDB" id="A0A1F6PC52"/>
<dbReference type="GO" id="GO:0005886">
    <property type="term" value="C:plasma membrane"/>
    <property type="evidence" value="ECO:0007669"/>
    <property type="project" value="UniProtKB-SubCell"/>
</dbReference>
<dbReference type="PROSITE" id="PS50929">
    <property type="entry name" value="ABC_TM1F"/>
    <property type="match status" value="1"/>
</dbReference>
<evidence type="ECO:0000256" key="4">
    <source>
        <dbReference type="ARBA" id="ARBA00022741"/>
    </source>
</evidence>
<dbReference type="FunFam" id="3.40.50.300:FF:000287">
    <property type="entry name" value="Multidrug ABC transporter ATP-binding protein"/>
    <property type="match status" value="1"/>
</dbReference>
<feature type="domain" description="ABC transporter" evidence="9">
    <location>
        <begin position="349"/>
        <end position="583"/>
    </location>
</feature>
<evidence type="ECO:0000313" key="11">
    <source>
        <dbReference type="EMBL" id="OGH93630.1"/>
    </source>
</evidence>
<dbReference type="InterPro" id="IPR027417">
    <property type="entry name" value="P-loop_NTPase"/>
</dbReference>
<dbReference type="InterPro" id="IPR011527">
    <property type="entry name" value="ABC1_TM_dom"/>
</dbReference>
<dbReference type="InterPro" id="IPR039421">
    <property type="entry name" value="Type_1_exporter"/>
</dbReference>
<dbReference type="SMART" id="SM00382">
    <property type="entry name" value="AAA"/>
    <property type="match status" value="1"/>
</dbReference>
<dbReference type="InterPro" id="IPR003439">
    <property type="entry name" value="ABC_transporter-like_ATP-bd"/>
</dbReference>
<keyword evidence="5" id="KW-0067">ATP-binding</keyword>
<reference evidence="11 12" key="1">
    <citation type="journal article" date="2016" name="Nat. Commun.">
        <title>Thousands of microbial genomes shed light on interconnected biogeochemical processes in an aquifer system.</title>
        <authorList>
            <person name="Anantharaman K."/>
            <person name="Brown C.T."/>
            <person name="Hug L.A."/>
            <person name="Sharon I."/>
            <person name="Castelle C.J."/>
            <person name="Probst A.J."/>
            <person name="Thomas B.C."/>
            <person name="Singh A."/>
            <person name="Wilkins M.J."/>
            <person name="Karaoz U."/>
            <person name="Brodie E.L."/>
            <person name="Williams K.H."/>
            <person name="Hubbard S.S."/>
            <person name="Banfield J.F."/>
        </authorList>
    </citation>
    <scope>NUCLEOTIDE SEQUENCE [LARGE SCALE GENOMIC DNA]</scope>
</reference>
<organism evidence="11 12">
    <name type="scientific">Candidatus Magasanikbacteria bacterium RIFOXYD2_FULL_41_14</name>
    <dbReference type="NCBI Taxonomy" id="1798709"/>
    <lineage>
        <taxon>Bacteria</taxon>
        <taxon>Candidatus Magasanikiibacteriota</taxon>
    </lineage>
</organism>
<feature type="transmembrane region" description="Helical" evidence="8">
    <location>
        <begin position="173"/>
        <end position="191"/>
    </location>
</feature>
<dbReference type="Gene3D" id="3.40.50.300">
    <property type="entry name" value="P-loop containing nucleotide triphosphate hydrolases"/>
    <property type="match status" value="1"/>
</dbReference>
<dbReference type="GO" id="GO:0015421">
    <property type="term" value="F:ABC-type oligopeptide transporter activity"/>
    <property type="evidence" value="ECO:0007669"/>
    <property type="project" value="TreeGrafter"/>
</dbReference>
<dbReference type="InterPro" id="IPR036640">
    <property type="entry name" value="ABC1_TM_sf"/>
</dbReference>
<evidence type="ECO:0008006" key="13">
    <source>
        <dbReference type="Google" id="ProtNLM"/>
    </source>
</evidence>
<proteinExistence type="predicted"/>
<dbReference type="Pfam" id="PF00005">
    <property type="entry name" value="ABC_tran"/>
    <property type="match status" value="1"/>
</dbReference>
<evidence type="ECO:0000256" key="7">
    <source>
        <dbReference type="ARBA" id="ARBA00023136"/>
    </source>
</evidence>
<accession>A0A1F6PC52</accession>
<name>A0A1F6PC52_9BACT</name>
<dbReference type="Gene3D" id="1.20.1560.10">
    <property type="entry name" value="ABC transporter type 1, transmembrane domain"/>
    <property type="match status" value="1"/>
</dbReference>
<dbReference type="PANTHER" id="PTHR43394:SF1">
    <property type="entry name" value="ATP-BINDING CASSETTE SUB-FAMILY B MEMBER 10, MITOCHONDRIAL"/>
    <property type="match status" value="1"/>
</dbReference>
<comment type="subcellular location">
    <subcellularLocation>
        <location evidence="1">Cell membrane</location>
        <topology evidence="1">Multi-pass membrane protein</topology>
    </subcellularLocation>
</comment>
<sequence length="591" mass="66465">MKKTDLQSYTGATLKIYWKFTKKYPILLALTLLGIIAGAATNAIIPIFFKQLFDALSTLPQIASSTGPLIKILILIAIMELIHWFFWRISEFSASISASKIIKELSDYCFAYLHKHSLTFFNNNFGGSLTKRVNRFSRSYEAITDRIQYDFIPLFVNVILIVCILTWRNIYIGLGLLAWVLIFTSVNFLFSRYKLPYDLERSSADTATTGILADTITNEINVKLFNGYGREVKNYGNATEKLRRLRLFTWLMGSGFFAIQGLLITILEITLFYVAIKLWVIDKFTIGDFVLIQSYIIIVIGKVWDFGRVIQRTYEDLSDANEMTEILLTPNEITDAPGAKKLIVKSGRIEFKDVDFYYNETRAVLQKFNLNIAPGEKVALVGPSGAGKSTIVRLILRLHDVSGGEIDIDGQNIAHAQLESLWSAVSQVPQDPILFHRSLSDNIRYGASNATIKEVEKAANFAHCDEFIKDLSEKFNTFVGERGVKLSGGERQRVAIARAILHNSPILVLDEATSSLDSESERLIQDALDKLIKGKTVIVVAHRLSTIMKMDRIIVIDGGKIAEQGSHNELLKKTDGIYRNLWSVQAGGFIK</sequence>
<gene>
    <name evidence="11" type="ORF">A2538_04220</name>
</gene>
<evidence type="ECO:0000256" key="5">
    <source>
        <dbReference type="ARBA" id="ARBA00022840"/>
    </source>
</evidence>
<dbReference type="EMBL" id="MFRE01000025">
    <property type="protein sequence ID" value="OGH93630.1"/>
    <property type="molecule type" value="Genomic_DNA"/>
</dbReference>
<dbReference type="InterPro" id="IPR003593">
    <property type="entry name" value="AAA+_ATPase"/>
</dbReference>
<dbReference type="Pfam" id="PF00664">
    <property type="entry name" value="ABC_membrane"/>
    <property type="match status" value="1"/>
</dbReference>
<feature type="transmembrane region" description="Helical" evidence="8">
    <location>
        <begin position="286"/>
        <end position="304"/>
    </location>
</feature>
<evidence type="ECO:0000256" key="2">
    <source>
        <dbReference type="ARBA" id="ARBA00022448"/>
    </source>
</evidence>
<feature type="transmembrane region" description="Helical" evidence="8">
    <location>
        <begin position="247"/>
        <end position="274"/>
    </location>
</feature>
<comment type="caution">
    <text evidence="11">The sequence shown here is derived from an EMBL/GenBank/DDBJ whole genome shotgun (WGS) entry which is preliminary data.</text>
</comment>
<dbReference type="STRING" id="1798709.A2538_04220"/>
<evidence type="ECO:0000256" key="1">
    <source>
        <dbReference type="ARBA" id="ARBA00004651"/>
    </source>
</evidence>
<evidence type="ECO:0000256" key="3">
    <source>
        <dbReference type="ARBA" id="ARBA00022692"/>
    </source>
</evidence>
<feature type="transmembrane region" description="Helical" evidence="8">
    <location>
        <begin position="69"/>
        <end position="87"/>
    </location>
</feature>
<dbReference type="GO" id="GO:0005524">
    <property type="term" value="F:ATP binding"/>
    <property type="evidence" value="ECO:0007669"/>
    <property type="project" value="UniProtKB-KW"/>
</dbReference>
<evidence type="ECO:0000256" key="6">
    <source>
        <dbReference type="ARBA" id="ARBA00022989"/>
    </source>
</evidence>
<dbReference type="PROSITE" id="PS50893">
    <property type="entry name" value="ABC_TRANSPORTER_2"/>
    <property type="match status" value="1"/>
</dbReference>
<feature type="domain" description="ABC transmembrane type-1" evidence="10">
    <location>
        <begin position="29"/>
        <end position="315"/>
    </location>
</feature>
<evidence type="ECO:0000313" key="12">
    <source>
        <dbReference type="Proteomes" id="UP000178254"/>
    </source>
</evidence>
<dbReference type="Proteomes" id="UP000178254">
    <property type="component" value="Unassembled WGS sequence"/>
</dbReference>
<keyword evidence="4" id="KW-0547">Nucleotide-binding</keyword>
<dbReference type="PANTHER" id="PTHR43394">
    <property type="entry name" value="ATP-DEPENDENT PERMEASE MDL1, MITOCHONDRIAL"/>
    <property type="match status" value="1"/>
</dbReference>
<feature type="transmembrane region" description="Helical" evidence="8">
    <location>
        <begin position="24"/>
        <end position="49"/>
    </location>
</feature>
<keyword evidence="3 8" id="KW-0812">Transmembrane</keyword>
<keyword evidence="7 8" id="KW-0472">Membrane</keyword>
<dbReference type="PROSITE" id="PS00211">
    <property type="entry name" value="ABC_TRANSPORTER_1"/>
    <property type="match status" value="1"/>
</dbReference>
<keyword evidence="2" id="KW-0813">Transport</keyword>
<feature type="transmembrane region" description="Helical" evidence="8">
    <location>
        <begin position="147"/>
        <end position="167"/>
    </location>
</feature>
<dbReference type="InterPro" id="IPR017871">
    <property type="entry name" value="ABC_transporter-like_CS"/>
</dbReference>